<dbReference type="Proteomes" id="UP000554482">
    <property type="component" value="Unassembled WGS sequence"/>
</dbReference>
<dbReference type="AlphaFoldDB" id="A0A7J6VJG7"/>
<feature type="domain" description="KIB1-4 beta-propeller" evidence="2">
    <location>
        <begin position="63"/>
        <end position="267"/>
    </location>
</feature>
<evidence type="ECO:0000259" key="2">
    <source>
        <dbReference type="Pfam" id="PF03478"/>
    </source>
</evidence>
<accession>A0A7J6VJG7</accession>
<evidence type="ECO:0008006" key="5">
    <source>
        <dbReference type="Google" id="ProtNLM"/>
    </source>
</evidence>
<dbReference type="Pfam" id="PF03478">
    <property type="entry name" value="Beta-prop_KIB1-4"/>
    <property type="match status" value="1"/>
</dbReference>
<dbReference type="EMBL" id="JABWDY010031452">
    <property type="protein sequence ID" value="KAF5184901.1"/>
    <property type="molecule type" value="Genomic_DNA"/>
</dbReference>
<feature type="domain" description="F-box" evidence="1">
    <location>
        <begin position="2"/>
        <end position="40"/>
    </location>
</feature>
<keyword evidence="4" id="KW-1185">Reference proteome</keyword>
<reference evidence="3 4" key="1">
    <citation type="submission" date="2020-06" db="EMBL/GenBank/DDBJ databases">
        <title>Transcriptomic and genomic resources for Thalictrum thalictroides and T. hernandezii: Facilitating candidate gene discovery in an emerging model plant lineage.</title>
        <authorList>
            <person name="Arias T."/>
            <person name="Riano-Pachon D.M."/>
            <person name="Di Stilio V.S."/>
        </authorList>
    </citation>
    <scope>NUCLEOTIDE SEQUENCE [LARGE SCALE GENOMIC DNA]</scope>
    <source>
        <strain evidence="4">cv. WT478/WT964</strain>
        <tissue evidence="3">Leaves</tissue>
    </source>
</reference>
<organism evidence="3 4">
    <name type="scientific">Thalictrum thalictroides</name>
    <name type="common">Rue-anemone</name>
    <name type="synonym">Anemone thalictroides</name>
    <dbReference type="NCBI Taxonomy" id="46969"/>
    <lineage>
        <taxon>Eukaryota</taxon>
        <taxon>Viridiplantae</taxon>
        <taxon>Streptophyta</taxon>
        <taxon>Embryophyta</taxon>
        <taxon>Tracheophyta</taxon>
        <taxon>Spermatophyta</taxon>
        <taxon>Magnoliopsida</taxon>
        <taxon>Ranunculales</taxon>
        <taxon>Ranunculaceae</taxon>
        <taxon>Thalictroideae</taxon>
        <taxon>Thalictrum</taxon>
    </lineage>
</organism>
<sequence length="333" mass="38039">MLELPDEIQQLIAEKIDDSDDFAHFAFTCKSLRSICYRSILGRFRNPVLMISFKGRNQEPFHFNLVDNKFYRFPAKRVYHGNRFEGFSSSQGWLIYPIFPRVRMINPFLHMKCEYDLPGINHGEDFFQKAVLSHSPTRNPDKFIIVGICGLGDWNIAVYKHEERAQGWTTLVYRGNSFIEDVIYTRKSFYGISSDGVVSSIDVSPPIPTRLPISPPMCPYNQDVFLFHYLVESCGAFLGVRRILGEVDDGAFETVSPPIHDMGIFSLEDNSIHPYFEMESSRDLPAPLWIKKVFAVKPEVLAIYSEVISKDVGENPKVASTTTEMISKTAESH</sequence>
<dbReference type="CDD" id="cd09917">
    <property type="entry name" value="F-box_SF"/>
    <property type="match status" value="1"/>
</dbReference>
<dbReference type="InterPro" id="IPR001810">
    <property type="entry name" value="F-box_dom"/>
</dbReference>
<dbReference type="PANTHER" id="PTHR44259">
    <property type="entry name" value="OS07G0183000 PROTEIN-RELATED"/>
    <property type="match status" value="1"/>
</dbReference>
<gene>
    <name evidence="3" type="ORF">FRX31_025513</name>
</gene>
<dbReference type="Pfam" id="PF00646">
    <property type="entry name" value="F-box"/>
    <property type="match status" value="1"/>
</dbReference>
<dbReference type="InterPro" id="IPR005174">
    <property type="entry name" value="KIB1-4_b-propeller"/>
</dbReference>
<comment type="caution">
    <text evidence="3">The sequence shown here is derived from an EMBL/GenBank/DDBJ whole genome shotgun (WGS) entry which is preliminary data.</text>
</comment>
<name>A0A7J6VJG7_THATH</name>
<evidence type="ECO:0000259" key="1">
    <source>
        <dbReference type="Pfam" id="PF00646"/>
    </source>
</evidence>
<evidence type="ECO:0000313" key="4">
    <source>
        <dbReference type="Proteomes" id="UP000554482"/>
    </source>
</evidence>
<protein>
    <recommendedName>
        <fullName evidence="5">F-box domain-containing protein</fullName>
    </recommendedName>
</protein>
<dbReference type="PANTHER" id="PTHR44259:SF114">
    <property type="entry name" value="OS06G0707300 PROTEIN"/>
    <property type="match status" value="1"/>
</dbReference>
<dbReference type="InterPro" id="IPR050942">
    <property type="entry name" value="F-box_BR-signaling"/>
</dbReference>
<proteinExistence type="predicted"/>
<evidence type="ECO:0000313" key="3">
    <source>
        <dbReference type="EMBL" id="KAF5184901.1"/>
    </source>
</evidence>